<sequence>MEVVPLERLKRSFRSSQKVIEKEISSLVNKLNDICASPEIDQQALKDLAGRLKLLKAKLAELRKEEQESIRITKVRLDYLNSLVKITNVDSDEYVRWSTIRLNTMLVDYLSRHGLNESATKLSKDCMIEDLVDLELFKQAQKIQDSLARHSCTEALQWCNENKSSLKKIKSPLEFNLRLQEYIELVREGKIPTAIQYVRKYLTPWSDLYLKEIQQAMGLLAFNSTTKCSNYRQLYDQKRWNFLINSFQMDNFTLNNLTKQPMLNLTLQAGLTALKTHSCYQSDGKNINCPVCSSESFGKLAPMLPYSHHVNSSLVCRLSGKIMDESNPPLVLPNGYVYSAMALKEMQERDGYIICPRSGATYTLMDTRKAFIS</sequence>
<dbReference type="PROSITE" id="PS50896">
    <property type="entry name" value="LISH"/>
    <property type="match status" value="1"/>
</dbReference>
<evidence type="ECO:0000313" key="12">
    <source>
        <dbReference type="Proteomes" id="UP001210925"/>
    </source>
</evidence>
<evidence type="ECO:0000256" key="5">
    <source>
        <dbReference type="ARBA" id="ARBA00022771"/>
    </source>
</evidence>
<dbReference type="InterPro" id="IPR024964">
    <property type="entry name" value="CTLH/CRA"/>
</dbReference>
<dbReference type="InterPro" id="IPR013144">
    <property type="entry name" value="CRA_dom"/>
</dbReference>
<keyword evidence="8" id="KW-0175">Coiled coil</keyword>
<dbReference type="InterPro" id="IPR006595">
    <property type="entry name" value="CTLH_C"/>
</dbReference>
<dbReference type="EMBL" id="JADGKB010000018">
    <property type="protein sequence ID" value="KAJ3259446.1"/>
    <property type="molecule type" value="Genomic_DNA"/>
</dbReference>
<dbReference type="InterPro" id="IPR044063">
    <property type="entry name" value="ZF_RING_GID"/>
</dbReference>
<dbReference type="PROSITE" id="PS50897">
    <property type="entry name" value="CTLH"/>
    <property type="match status" value="1"/>
</dbReference>
<evidence type="ECO:0000256" key="1">
    <source>
        <dbReference type="ARBA" id="ARBA00004496"/>
    </source>
</evidence>
<protein>
    <submittedName>
        <fullName evidence="11">GID complex subunit containing RING finger motif</fullName>
    </submittedName>
</protein>
<comment type="similarity">
    <text evidence="2">Belongs to the FYV10 family.</text>
</comment>
<dbReference type="GO" id="GO:0034657">
    <property type="term" value="C:GID complex"/>
    <property type="evidence" value="ECO:0007669"/>
    <property type="project" value="TreeGrafter"/>
</dbReference>
<dbReference type="GO" id="GO:0061630">
    <property type="term" value="F:ubiquitin protein ligase activity"/>
    <property type="evidence" value="ECO:0007669"/>
    <property type="project" value="InterPro"/>
</dbReference>
<feature type="coiled-coil region" evidence="8">
    <location>
        <begin position="45"/>
        <end position="72"/>
    </location>
</feature>
<evidence type="ECO:0000259" key="10">
    <source>
        <dbReference type="PROSITE" id="PS51867"/>
    </source>
</evidence>
<dbReference type="InterPro" id="IPR006594">
    <property type="entry name" value="LisH"/>
</dbReference>
<evidence type="ECO:0000256" key="7">
    <source>
        <dbReference type="PROSITE-ProRule" id="PRU01215"/>
    </source>
</evidence>
<organism evidence="11 12">
    <name type="scientific">Boothiomyces macroporosus</name>
    <dbReference type="NCBI Taxonomy" id="261099"/>
    <lineage>
        <taxon>Eukaryota</taxon>
        <taxon>Fungi</taxon>
        <taxon>Fungi incertae sedis</taxon>
        <taxon>Chytridiomycota</taxon>
        <taxon>Chytridiomycota incertae sedis</taxon>
        <taxon>Chytridiomycetes</taxon>
        <taxon>Rhizophydiales</taxon>
        <taxon>Terramycetaceae</taxon>
        <taxon>Boothiomyces</taxon>
    </lineage>
</organism>
<keyword evidence="3" id="KW-0963">Cytoplasm</keyword>
<dbReference type="GO" id="GO:0008270">
    <property type="term" value="F:zinc ion binding"/>
    <property type="evidence" value="ECO:0007669"/>
    <property type="project" value="UniProtKB-KW"/>
</dbReference>
<dbReference type="Pfam" id="PF10607">
    <property type="entry name" value="CTLH"/>
    <property type="match status" value="1"/>
</dbReference>
<evidence type="ECO:0000256" key="2">
    <source>
        <dbReference type="ARBA" id="ARBA00010615"/>
    </source>
</evidence>
<feature type="zinc finger region" description="RING-Gid-type" evidence="7">
    <location>
        <begin position="289"/>
        <end position="358"/>
    </location>
</feature>
<dbReference type="PROSITE" id="PS51867">
    <property type="entry name" value="ZF_RING_GID"/>
    <property type="match status" value="1"/>
</dbReference>
<comment type="caution">
    <text evidence="11">The sequence shown here is derived from an EMBL/GenBank/DDBJ whole genome shotgun (WGS) entry which is preliminary data.</text>
</comment>
<feature type="domain" description="RING-Gid-type" evidence="10">
    <location>
        <begin position="289"/>
        <end position="358"/>
    </location>
</feature>
<proteinExistence type="inferred from homology"/>
<evidence type="ECO:0000313" key="11">
    <source>
        <dbReference type="EMBL" id="KAJ3259446.1"/>
    </source>
</evidence>
<keyword evidence="12" id="KW-1185">Reference proteome</keyword>
<dbReference type="CDD" id="cd16659">
    <property type="entry name" value="RING-Ubox_Emp"/>
    <property type="match status" value="1"/>
</dbReference>
<feature type="domain" description="CTLH" evidence="9">
    <location>
        <begin position="137"/>
        <end position="193"/>
    </location>
</feature>
<keyword evidence="6" id="KW-0862">Zinc</keyword>
<keyword evidence="4" id="KW-0479">Metal-binding</keyword>
<reference evidence="11" key="1">
    <citation type="submission" date="2020-05" db="EMBL/GenBank/DDBJ databases">
        <title>Phylogenomic resolution of chytrid fungi.</title>
        <authorList>
            <person name="Stajich J.E."/>
            <person name="Amses K."/>
            <person name="Simmons R."/>
            <person name="Seto K."/>
            <person name="Myers J."/>
            <person name="Bonds A."/>
            <person name="Quandt C.A."/>
            <person name="Barry K."/>
            <person name="Liu P."/>
            <person name="Grigoriev I."/>
            <person name="Longcore J.E."/>
            <person name="James T.Y."/>
        </authorList>
    </citation>
    <scope>NUCLEOTIDE SEQUENCE</scope>
    <source>
        <strain evidence="11">PLAUS21</strain>
    </source>
</reference>
<accession>A0AAD5UNB5</accession>
<dbReference type="GO" id="GO:0005737">
    <property type="term" value="C:cytoplasm"/>
    <property type="evidence" value="ECO:0007669"/>
    <property type="project" value="UniProtKB-SubCell"/>
</dbReference>
<evidence type="ECO:0000256" key="8">
    <source>
        <dbReference type="SAM" id="Coils"/>
    </source>
</evidence>
<comment type="subcellular location">
    <subcellularLocation>
        <location evidence="1">Cytoplasm</location>
    </subcellularLocation>
</comment>
<dbReference type="SMART" id="SM00668">
    <property type="entry name" value="CTLH"/>
    <property type="match status" value="1"/>
</dbReference>
<dbReference type="InterPro" id="IPR045098">
    <property type="entry name" value="Fyv10_fam"/>
</dbReference>
<dbReference type="GO" id="GO:0043161">
    <property type="term" value="P:proteasome-mediated ubiquitin-dependent protein catabolic process"/>
    <property type="evidence" value="ECO:0007669"/>
    <property type="project" value="InterPro"/>
</dbReference>
<dbReference type="GO" id="GO:0005634">
    <property type="term" value="C:nucleus"/>
    <property type="evidence" value="ECO:0007669"/>
    <property type="project" value="TreeGrafter"/>
</dbReference>
<evidence type="ECO:0000256" key="6">
    <source>
        <dbReference type="ARBA" id="ARBA00022833"/>
    </source>
</evidence>
<dbReference type="AlphaFoldDB" id="A0AAD5UNB5"/>
<evidence type="ECO:0000259" key="9">
    <source>
        <dbReference type="PROSITE" id="PS50897"/>
    </source>
</evidence>
<evidence type="ECO:0000256" key="3">
    <source>
        <dbReference type="ARBA" id="ARBA00022490"/>
    </source>
</evidence>
<gene>
    <name evidence="11" type="primary">FYV10</name>
    <name evidence="11" type="ORF">HK103_002349</name>
</gene>
<keyword evidence="5 7" id="KW-0863">Zinc-finger</keyword>
<dbReference type="PANTHER" id="PTHR12170:SF2">
    <property type="entry name" value="E3 UBIQUITIN-PROTEIN TRANSFERASE MAEA"/>
    <property type="match status" value="1"/>
</dbReference>
<evidence type="ECO:0000256" key="4">
    <source>
        <dbReference type="ARBA" id="ARBA00022723"/>
    </source>
</evidence>
<dbReference type="PANTHER" id="PTHR12170">
    <property type="entry name" value="MACROPHAGE ERYTHROBLAST ATTACHER-RELATED"/>
    <property type="match status" value="1"/>
</dbReference>
<name>A0AAD5UNB5_9FUNG</name>
<dbReference type="Proteomes" id="UP001210925">
    <property type="component" value="Unassembled WGS sequence"/>
</dbReference>
<dbReference type="SMART" id="SM00757">
    <property type="entry name" value="CRA"/>
    <property type="match status" value="1"/>
</dbReference>